<reference evidence="8 9" key="1">
    <citation type="submission" date="2019-10" db="EMBL/GenBank/DDBJ databases">
        <title>Draft whole-genome sequence of the purple nonsulfur photosynthetic bacterium Roseospira navarrensis DSM 15114.</title>
        <authorList>
            <person name="Kyndt J.A."/>
            <person name="Meyer T.E."/>
        </authorList>
    </citation>
    <scope>NUCLEOTIDE SEQUENCE [LARGE SCALE GENOMIC DNA]</scope>
    <source>
        <strain evidence="8 9">DSM 15114</strain>
    </source>
</reference>
<comment type="similarity">
    <text evidence="2 4">Belongs to the flagella basal body rod proteins family.</text>
</comment>
<keyword evidence="8" id="KW-0966">Cell projection</keyword>
<keyword evidence="8" id="KW-0969">Cilium</keyword>
<dbReference type="InterPro" id="IPR020013">
    <property type="entry name" value="Flagellar_FlgE/F/G"/>
</dbReference>
<evidence type="ECO:0000313" key="8">
    <source>
        <dbReference type="EMBL" id="MQX35397.1"/>
    </source>
</evidence>
<keyword evidence="8" id="KW-0282">Flagellum</keyword>
<dbReference type="GO" id="GO:0030694">
    <property type="term" value="C:bacterial-type flagellum basal body, rod"/>
    <property type="evidence" value="ECO:0007669"/>
    <property type="project" value="UniProtKB-UniRule"/>
</dbReference>
<evidence type="ECO:0000259" key="7">
    <source>
        <dbReference type="Pfam" id="PF22692"/>
    </source>
</evidence>
<keyword evidence="3 4" id="KW-0975">Bacterial flagellum</keyword>
<dbReference type="InterPro" id="IPR001444">
    <property type="entry name" value="Flag_bb_rod_N"/>
</dbReference>
<keyword evidence="9" id="KW-1185">Reference proteome</keyword>
<dbReference type="OrthoDB" id="9804559at2"/>
<dbReference type="AlphaFoldDB" id="A0A7X1ZBQ6"/>
<dbReference type="Pfam" id="PF00460">
    <property type="entry name" value="Flg_bb_rod"/>
    <property type="match status" value="1"/>
</dbReference>
<gene>
    <name evidence="8" type="primary">flgF</name>
    <name evidence="8" type="ORF">GHC57_02580</name>
</gene>
<dbReference type="InterPro" id="IPR053967">
    <property type="entry name" value="LlgE_F_G-like_D1"/>
</dbReference>
<dbReference type="Pfam" id="PF06429">
    <property type="entry name" value="Flg_bbr_C"/>
    <property type="match status" value="1"/>
</dbReference>
<evidence type="ECO:0000256" key="2">
    <source>
        <dbReference type="ARBA" id="ARBA00009677"/>
    </source>
</evidence>
<dbReference type="Proteomes" id="UP000434582">
    <property type="component" value="Unassembled WGS sequence"/>
</dbReference>
<dbReference type="EMBL" id="WIVE01000003">
    <property type="protein sequence ID" value="MQX35397.1"/>
    <property type="molecule type" value="Genomic_DNA"/>
</dbReference>
<sequence length="247" mass="26993">MQTPSYIALSRQTALWRQMDVVANNIANMNTPGFKSQDLMFSEYLAPSKGADSAFPDMLSYTYDFGTKRDVGLGPLSQTGNPLDVAINGPGYFEVETDFGRFYTRNGRFMLDADGMMVTGSGHPVLSTDGTPFFIAPNESRITVAKDGTVSTENGNIGRMNIVSFEDEQALLRVQAGLYDAGEQEPEEATGMALEQGMLEGSNVEATAQITKLIQVQRAYEQVQKMIEDESERQGRAIKVLSGAQDV</sequence>
<dbReference type="NCBIfam" id="TIGR03506">
    <property type="entry name" value="FlgEFG_subfam"/>
    <property type="match status" value="1"/>
</dbReference>
<comment type="subunit">
    <text evidence="4">The basal body constitutes a major portion of the flagellar organelle and consists of five rings (E,L,P,S, and M) mounted on a central rod. The rod consists of about 26 subunits of FlgG in the distal portion, and FlgB, FlgC and FlgF are thought to build up the proximal portion of the rod with about 6 subunits each.</text>
</comment>
<dbReference type="NCBIfam" id="TIGR02490">
    <property type="entry name" value="flgF"/>
    <property type="match status" value="1"/>
</dbReference>
<evidence type="ECO:0000256" key="4">
    <source>
        <dbReference type="RuleBase" id="RU362116"/>
    </source>
</evidence>
<dbReference type="PROSITE" id="PS00588">
    <property type="entry name" value="FLAGELLA_BB_ROD"/>
    <property type="match status" value="1"/>
</dbReference>
<evidence type="ECO:0000313" key="9">
    <source>
        <dbReference type="Proteomes" id="UP000434582"/>
    </source>
</evidence>
<dbReference type="InterPro" id="IPR037925">
    <property type="entry name" value="FlgE/F/G-like"/>
</dbReference>
<feature type="domain" description="Flagellar basal body rod protein N-terminal" evidence="5">
    <location>
        <begin position="6"/>
        <end position="35"/>
    </location>
</feature>
<comment type="subcellular location">
    <subcellularLocation>
        <location evidence="1 4">Bacterial flagellum basal body</location>
    </subcellularLocation>
</comment>
<dbReference type="PANTHER" id="PTHR30435">
    <property type="entry name" value="FLAGELLAR PROTEIN"/>
    <property type="match status" value="1"/>
</dbReference>
<organism evidence="8 9">
    <name type="scientific">Roseospira navarrensis</name>
    <dbReference type="NCBI Taxonomy" id="140058"/>
    <lineage>
        <taxon>Bacteria</taxon>
        <taxon>Pseudomonadati</taxon>
        <taxon>Pseudomonadota</taxon>
        <taxon>Alphaproteobacteria</taxon>
        <taxon>Rhodospirillales</taxon>
        <taxon>Rhodospirillaceae</taxon>
        <taxon>Roseospira</taxon>
    </lineage>
</organism>
<dbReference type="PANTHER" id="PTHR30435:SF19">
    <property type="entry name" value="FLAGELLAR BASAL-BODY ROD PROTEIN FLGG"/>
    <property type="match status" value="1"/>
</dbReference>
<feature type="domain" description="Flagellar basal-body/hook protein C-terminal" evidence="6">
    <location>
        <begin position="196"/>
        <end position="238"/>
    </location>
</feature>
<accession>A0A7X1ZBQ6</accession>
<evidence type="ECO:0000259" key="6">
    <source>
        <dbReference type="Pfam" id="PF06429"/>
    </source>
</evidence>
<name>A0A7X1ZBQ6_9PROT</name>
<dbReference type="InterPro" id="IPR019776">
    <property type="entry name" value="Flagellar_basal_body_rod_CS"/>
</dbReference>
<dbReference type="SUPFAM" id="SSF117143">
    <property type="entry name" value="Flagellar hook protein flgE"/>
    <property type="match status" value="1"/>
</dbReference>
<dbReference type="InterPro" id="IPR012836">
    <property type="entry name" value="FlgF"/>
</dbReference>
<dbReference type="GO" id="GO:0071978">
    <property type="term" value="P:bacterial-type flagellum-dependent swarming motility"/>
    <property type="evidence" value="ECO:0007669"/>
    <property type="project" value="TreeGrafter"/>
</dbReference>
<evidence type="ECO:0000256" key="3">
    <source>
        <dbReference type="ARBA" id="ARBA00023143"/>
    </source>
</evidence>
<comment type="caution">
    <text evidence="8">The sequence shown here is derived from an EMBL/GenBank/DDBJ whole genome shotgun (WGS) entry which is preliminary data.</text>
</comment>
<dbReference type="Pfam" id="PF22692">
    <property type="entry name" value="LlgE_F_G_D1"/>
    <property type="match status" value="1"/>
</dbReference>
<feature type="domain" description="Flagellar hook protein FlgE/F/G-like D1" evidence="7">
    <location>
        <begin position="86"/>
        <end position="151"/>
    </location>
</feature>
<evidence type="ECO:0000256" key="1">
    <source>
        <dbReference type="ARBA" id="ARBA00004117"/>
    </source>
</evidence>
<protein>
    <recommendedName>
        <fullName evidence="4">Flagellar basal-body rod protein FlgF</fullName>
    </recommendedName>
</protein>
<evidence type="ECO:0000259" key="5">
    <source>
        <dbReference type="Pfam" id="PF00460"/>
    </source>
</evidence>
<dbReference type="InterPro" id="IPR010930">
    <property type="entry name" value="Flg_bb/hook_C_dom"/>
</dbReference>
<proteinExistence type="inferred from homology"/>
<dbReference type="RefSeq" id="WP_153340837.1">
    <property type="nucleotide sequence ID" value="NZ_WIVE01000003.1"/>
</dbReference>